<dbReference type="PANTHER" id="PTHR42852">
    <property type="entry name" value="THIOL:DISULFIDE INTERCHANGE PROTEIN DSBE"/>
    <property type="match status" value="1"/>
</dbReference>
<dbReference type="InterPro" id="IPR013740">
    <property type="entry name" value="Redoxin"/>
</dbReference>
<dbReference type="InterPro" id="IPR050553">
    <property type="entry name" value="Thioredoxin_ResA/DsbE_sf"/>
</dbReference>
<name>A0A3E0UCS1_9GAMM</name>
<protein>
    <submittedName>
        <fullName evidence="2">TlpA family protein disulfide reductase</fullName>
    </submittedName>
</protein>
<dbReference type="EMBL" id="QUOV01000001">
    <property type="protein sequence ID" value="REL34383.1"/>
    <property type="molecule type" value="Genomic_DNA"/>
</dbReference>
<dbReference type="InterPro" id="IPR013766">
    <property type="entry name" value="Thioredoxin_domain"/>
</dbReference>
<dbReference type="SUPFAM" id="SSF52833">
    <property type="entry name" value="Thioredoxin-like"/>
    <property type="match status" value="1"/>
</dbReference>
<dbReference type="Pfam" id="PF08534">
    <property type="entry name" value="Redoxin"/>
    <property type="match status" value="1"/>
</dbReference>
<accession>A0A3E0UCS1</accession>
<dbReference type="InterPro" id="IPR036249">
    <property type="entry name" value="Thioredoxin-like_sf"/>
</dbReference>
<dbReference type="PROSITE" id="PS51352">
    <property type="entry name" value="THIOREDOXIN_2"/>
    <property type="match status" value="1"/>
</dbReference>
<evidence type="ECO:0000313" key="2">
    <source>
        <dbReference type="EMBL" id="REL34383.1"/>
    </source>
</evidence>
<dbReference type="Gene3D" id="3.40.30.10">
    <property type="entry name" value="Glutaredoxin"/>
    <property type="match status" value="1"/>
</dbReference>
<reference evidence="2 3" key="1">
    <citation type="submission" date="2018-08" db="EMBL/GenBank/DDBJ databases">
        <title>Thalassotalea euphylliae genome.</title>
        <authorList>
            <person name="Summers S."/>
            <person name="Rice S.A."/>
            <person name="Freckelton M.L."/>
            <person name="Nedved B.T."/>
            <person name="Hadfield M.G."/>
        </authorList>
    </citation>
    <scope>NUCLEOTIDE SEQUENCE [LARGE SCALE GENOMIC DNA]</scope>
    <source>
        <strain evidence="2 3">H2</strain>
    </source>
</reference>
<organism evidence="2 3">
    <name type="scientific">Thalassotalea euphylliae</name>
    <dbReference type="NCBI Taxonomy" id="1655234"/>
    <lineage>
        <taxon>Bacteria</taxon>
        <taxon>Pseudomonadati</taxon>
        <taxon>Pseudomonadota</taxon>
        <taxon>Gammaproteobacteria</taxon>
        <taxon>Alteromonadales</taxon>
        <taxon>Colwelliaceae</taxon>
        <taxon>Thalassotalea</taxon>
    </lineage>
</organism>
<dbReference type="Proteomes" id="UP000256999">
    <property type="component" value="Unassembled WGS sequence"/>
</dbReference>
<proteinExistence type="predicted"/>
<sequence>MLSVVLMLVFSSQVSAKHAKLIELEKSLANHKGQVVYLDFWASWCIPCKASFPWMNEMQQKYQSQGLKIITVNLDADKAHALAFLQEHPADFDVIYDPNGKIARHFNLPGMPSSMIFNREGKLVETHVGFTEEKKVKYQQSLSRLLVQE</sequence>
<feature type="domain" description="Thioredoxin" evidence="1">
    <location>
        <begin position="8"/>
        <end position="129"/>
    </location>
</feature>
<dbReference type="CDD" id="cd02966">
    <property type="entry name" value="TlpA_like_family"/>
    <property type="match status" value="1"/>
</dbReference>
<dbReference type="PANTHER" id="PTHR42852:SF18">
    <property type="entry name" value="CHROMOSOME UNDETERMINED SCAFFOLD_47, WHOLE GENOME SHOTGUN SEQUENCE"/>
    <property type="match status" value="1"/>
</dbReference>
<comment type="caution">
    <text evidence="2">The sequence shown here is derived from an EMBL/GenBank/DDBJ whole genome shotgun (WGS) entry which is preliminary data.</text>
</comment>
<dbReference type="OrthoDB" id="9799347at2"/>
<evidence type="ECO:0000313" key="3">
    <source>
        <dbReference type="Proteomes" id="UP000256999"/>
    </source>
</evidence>
<dbReference type="AlphaFoldDB" id="A0A3E0UCS1"/>
<gene>
    <name evidence="2" type="ORF">DXX92_02905</name>
</gene>
<evidence type="ECO:0000259" key="1">
    <source>
        <dbReference type="PROSITE" id="PS51352"/>
    </source>
</evidence>
<dbReference type="GO" id="GO:0016491">
    <property type="term" value="F:oxidoreductase activity"/>
    <property type="evidence" value="ECO:0007669"/>
    <property type="project" value="InterPro"/>
</dbReference>